<evidence type="ECO:0000256" key="1">
    <source>
        <dbReference type="SAM" id="Phobius"/>
    </source>
</evidence>
<accession>A0A397SUW4</accession>
<dbReference type="Proteomes" id="UP000265703">
    <property type="component" value="Unassembled WGS sequence"/>
</dbReference>
<feature type="transmembrane region" description="Helical" evidence="1">
    <location>
        <begin position="150"/>
        <end position="171"/>
    </location>
</feature>
<dbReference type="AlphaFoldDB" id="A0A397SUW4"/>
<sequence>MYVKNVDSSNKIDYSKRWNNANDDEKLAFSYIALCAEKVFDLMYPNYKEIEENMKQLNLDFNISIEFNQRKSNLFDEKDKSIFLDRREMNLRSIHRCSKLLDNLTDGSSIKEKNEFQNRNHNLEQQLDQLLLLHPELYSQEPWNKIGKRFIVMSILSLFLVIVTSLGFYFFDN</sequence>
<protein>
    <submittedName>
        <fullName evidence="2">Uncharacterized protein</fullName>
    </submittedName>
</protein>
<keyword evidence="3" id="KW-1185">Reference proteome</keyword>
<dbReference type="OrthoDB" id="2386165at2759"/>
<gene>
    <name evidence="2" type="ORF">C1645_877864</name>
</gene>
<evidence type="ECO:0000313" key="3">
    <source>
        <dbReference type="Proteomes" id="UP000265703"/>
    </source>
</evidence>
<organism evidence="2 3">
    <name type="scientific">Glomus cerebriforme</name>
    <dbReference type="NCBI Taxonomy" id="658196"/>
    <lineage>
        <taxon>Eukaryota</taxon>
        <taxon>Fungi</taxon>
        <taxon>Fungi incertae sedis</taxon>
        <taxon>Mucoromycota</taxon>
        <taxon>Glomeromycotina</taxon>
        <taxon>Glomeromycetes</taxon>
        <taxon>Glomerales</taxon>
        <taxon>Glomeraceae</taxon>
        <taxon>Glomus</taxon>
    </lineage>
</organism>
<proteinExistence type="predicted"/>
<keyword evidence="1" id="KW-1133">Transmembrane helix</keyword>
<comment type="caution">
    <text evidence="2">The sequence shown here is derived from an EMBL/GenBank/DDBJ whole genome shotgun (WGS) entry which is preliminary data.</text>
</comment>
<dbReference type="EMBL" id="QKYT01000297">
    <property type="protein sequence ID" value="RIA87697.1"/>
    <property type="molecule type" value="Genomic_DNA"/>
</dbReference>
<keyword evidence="1" id="KW-0472">Membrane</keyword>
<keyword evidence="1" id="KW-0812">Transmembrane</keyword>
<evidence type="ECO:0000313" key="2">
    <source>
        <dbReference type="EMBL" id="RIA87697.1"/>
    </source>
</evidence>
<reference evidence="2 3" key="1">
    <citation type="submission" date="2018-06" db="EMBL/GenBank/DDBJ databases">
        <title>Comparative genomics reveals the genomic features of Rhizophagus irregularis, R. cerebriforme, R. diaphanum and Gigaspora rosea, and their symbiotic lifestyle signature.</title>
        <authorList>
            <person name="Morin E."/>
            <person name="San Clemente H."/>
            <person name="Chen E.C.H."/>
            <person name="De La Providencia I."/>
            <person name="Hainaut M."/>
            <person name="Kuo A."/>
            <person name="Kohler A."/>
            <person name="Murat C."/>
            <person name="Tang N."/>
            <person name="Roy S."/>
            <person name="Loubradou J."/>
            <person name="Henrissat B."/>
            <person name="Grigoriev I.V."/>
            <person name="Corradi N."/>
            <person name="Roux C."/>
            <person name="Martin F.M."/>
        </authorList>
    </citation>
    <scope>NUCLEOTIDE SEQUENCE [LARGE SCALE GENOMIC DNA]</scope>
    <source>
        <strain evidence="2 3">DAOM 227022</strain>
    </source>
</reference>
<name>A0A397SUW4_9GLOM</name>